<dbReference type="RefSeq" id="WP_075819533.1">
    <property type="nucleotide sequence ID" value="NZ_CAOUMU010000004.1"/>
</dbReference>
<dbReference type="GO" id="GO:0004252">
    <property type="term" value="F:serine-type endopeptidase activity"/>
    <property type="evidence" value="ECO:0007669"/>
    <property type="project" value="TreeGrafter"/>
</dbReference>
<evidence type="ECO:0000313" key="4">
    <source>
        <dbReference type="Proteomes" id="UP000186341"/>
    </source>
</evidence>
<dbReference type="Proteomes" id="UP000186341">
    <property type="component" value="Unassembled WGS sequence"/>
</dbReference>
<dbReference type="InterPro" id="IPR029058">
    <property type="entry name" value="AB_hydrolase_fold"/>
</dbReference>
<dbReference type="Pfam" id="PF00326">
    <property type="entry name" value="Peptidase_S9"/>
    <property type="match status" value="1"/>
</dbReference>
<dbReference type="EMBL" id="MPJW01000135">
    <property type="protein sequence ID" value="OLU39445.1"/>
    <property type="molecule type" value="Genomic_DNA"/>
</dbReference>
<dbReference type="SUPFAM" id="SSF69304">
    <property type="entry name" value="Tricorn protease N-terminal domain"/>
    <property type="match status" value="1"/>
</dbReference>
<reference evidence="3 4" key="1">
    <citation type="submission" date="2016-11" db="EMBL/GenBank/DDBJ databases">
        <title>Description of two novel members of the family Erysipelotrichaceae: Ileibacterium lipovorans gen. nov., sp. nov. and Dubosiella newyorkensis, gen. nov., sp. nov.</title>
        <authorList>
            <person name="Cox L.M."/>
            <person name="Sohn J."/>
            <person name="Tyrrell K.L."/>
            <person name="Citron D.M."/>
            <person name="Lawson P.A."/>
            <person name="Patel N.B."/>
            <person name="Iizumi T."/>
            <person name="Perez-Perez G.I."/>
            <person name="Goldstein E.J."/>
            <person name="Blaser M.J."/>
        </authorList>
    </citation>
    <scope>NUCLEOTIDE SEQUENCE [LARGE SCALE GENOMIC DNA]</scope>
    <source>
        <strain evidence="3 4">NYU-BL-A3</strain>
    </source>
</reference>
<dbReference type="PANTHER" id="PTHR42776">
    <property type="entry name" value="SERINE PEPTIDASE S9 FAMILY MEMBER"/>
    <property type="match status" value="1"/>
</dbReference>
<proteinExistence type="predicted"/>
<protein>
    <recommendedName>
        <fullName evidence="2">Peptidase S9 prolyl oligopeptidase catalytic domain-containing protein</fullName>
    </recommendedName>
</protein>
<gene>
    <name evidence="3" type="ORF">BO222_06660</name>
</gene>
<sequence>MSELKPISVRDLLEFSFYGDLKTCGSRILFIQAKADEKKNYIRDLMEYHPESGKITQLTHRGNIGTYQFRDENSVYFCLPEQSNENNKNQENKEEASTGTSLMLLPLDGGEAYQEDVLDLKGASIAAVLEDGKLLMSYSWKEEDEAFKEDADYEVLDESPWYFNGSGFIRHERNGLALYDPKTKALDKDLTGKLNVSAVSAFKNKIYFSGSEMKTVAALQESVFQLDLDTKKVTELTAKKKMSIFSVKACEKGVFIIGSENKRYGLNENPYIYLLNPETGSFDGILGWDEAYGNTVGTDCAVVGGNSDFIDPYTSVLSFVSTIVDHNNLYTFDGSILHEVLEWQGTIHSFGYANETLYFIGAAENELQQLYRLEAGRPVVLSDFNELLKERYVAKVKPIIYLNYANEDQMGWVLYPKDFDPKKTYPGILDIHGGPKTVYGKVFYHEMQLWASEGYFVFFCNPFGADGQGNAYADLRGKYGTDDFKDLMNFTDAVLREVPNLDPNRLSVTGGSYGGFMTNWIIGHTDRFKAAVSQRSISNWISFYGTSDIGPEFTVDQQAAGLEHVSKLWEHSPLAYASQIVTPTLFIHSDEDYRCPLEQGMQMMQSILQKGVPTRMCLFHGENHDLSRTGQVKHRLRRLDEITRWMKKYNPVNHSINNEGKKEGNPQ</sequence>
<name>A0A1U7NFY5_9FIRM</name>
<comment type="caution">
    <text evidence="3">The sequence shown here is derived from an EMBL/GenBank/DDBJ whole genome shotgun (WGS) entry which is preliminary data.</text>
</comment>
<dbReference type="GO" id="GO:0006508">
    <property type="term" value="P:proteolysis"/>
    <property type="evidence" value="ECO:0007669"/>
    <property type="project" value="InterPro"/>
</dbReference>
<accession>A0A1U7NFY5</accession>
<dbReference type="InterPro" id="IPR001375">
    <property type="entry name" value="Peptidase_S9_cat"/>
</dbReference>
<evidence type="ECO:0000313" key="3">
    <source>
        <dbReference type="EMBL" id="OLU39445.1"/>
    </source>
</evidence>
<keyword evidence="1" id="KW-0378">Hydrolase</keyword>
<dbReference type="PANTHER" id="PTHR42776:SF27">
    <property type="entry name" value="DIPEPTIDYL PEPTIDASE FAMILY MEMBER 6"/>
    <property type="match status" value="1"/>
</dbReference>
<keyword evidence="4" id="KW-1185">Reference proteome</keyword>
<dbReference type="AlphaFoldDB" id="A0A1U7NFY5"/>
<evidence type="ECO:0000256" key="1">
    <source>
        <dbReference type="ARBA" id="ARBA00022801"/>
    </source>
</evidence>
<dbReference type="SUPFAM" id="SSF53474">
    <property type="entry name" value="alpha/beta-Hydrolases"/>
    <property type="match status" value="1"/>
</dbReference>
<dbReference type="OrthoDB" id="108903at2"/>
<organism evidence="3 4">
    <name type="scientific">Ileibacterium valens</name>
    <dbReference type="NCBI Taxonomy" id="1862668"/>
    <lineage>
        <taxon>Bacteria</taxon>
        <taxon>Bacillati</taxon>
        <taxon>Bacillota</taxon>
        <taxon>Erysipelotrichia</taxon>
        <taxon>Erysipelotrichales</taxon>
        <taxon>Erysipelotrichaceae</taxon>
        <taxon>Ileibacterium</taxon>
    </lineage>
</organism>
<feature type="domain" description="Peptidase S9 prolyl oligopeptidase catalytic" evidence="2">
    <location>
        <begin position="443"/>
        <end position="649"/>
    </location>
</feature>
<dbReference type="Gene3D" id="3.40.50.1820">
    <property type="entry name" value="alpha/beta hydrolase"/>
    <property type="match status" value="1"/>
</dbReference>
<dbReference type="GeneID" id="82202878"/>
<evidence type="ECO:0000259" key="2">
    <source>
        <dbReference type="Pfam" id="PF00326"/>
    </source>
</evidence>